<feature type="domain" description="RRM" evidence="4">
    <location>
        <begin position="130"/>
        <end position="232"/>
    </location>
</feature>
<dbReference type="EMBL" id="JAGFBR010000011">
    <property type="protein sequence ID" value="KAH0458829.1"/>
    <property type="molecule type" value="Genomic_DNA"/>
</dbReference>
<feature type="compositionally biased region" description="Acidic residues" evidence="3">
    <location>
        <begin position="25"/>
        <end position="82"/>
    </location>
</feature>
<sequence>MARKRRKLPPHIIEVKLEEEHGPSDSEDEISQEEGEEDDDDDDDEDEDEDEDDDEDEDEDEEESEEDEEEENNEVDDEEEEDFSNKESIRKLLEPFGKNRLIEIFKAAVVKNPSLLSHIANEAEADTVHRKIFVHGLSWDATSETLAAAFAPFGQIEDCRVIMSQPTGRCKGYGFVVLRTRAAAQRALKEPLKMIGGRLAKCQLAYLGPTAVAGQASSDVTGRKLYVGHVGSNVNPERLLAFFSKFGEIEHGPIGSDPATGKFRGYALFIYKTVEGLNKALEEPKKYFEGFELDCRKAYEGPNKNDNTQTAPAVTTETVPTGMKANDFALSYASAAALMGQNLAPGPTTVIRPNVGVGLLNPVAGLSPALSGGVAGVSLQPYTVGGAGIPPQSYAVAPVGSDSRGSGISVNSISPSVIGNYGSLAAVHGLGAYQNSAPSAATRPQTGIGSWGASRLAPFYGQ</sequence>
<protein>
    <recommendedName>
        <fullName evidence="4">RRM domain-containing protein</fullName>
    </recommendedName>
</protein>
<feature type="region of interest" description="Disordered" evidence="3">
    <location>
        <begin position="1"/>
        <end position="86"/>
    </location>
</feature>
<proteinExistence type="predicted"/>
<dbReference type="PANTHER" id="PTHR48024:SF17">
    <property type="entry name" value="OS02G0602600 PROTEIN"/>
    <property type="match status" value="1"/>
</dbReference>
<evidence type="ECO:0000313" key="6">
    <source>
        <dbReference type="Proteomes" id="UP000775213"/>
    </source>
</evidence>
<comment type="caution">
    <text evidence="5">The sequence shown here is derived from an EMBL/GenBank/DDBJ whole genome shotgun (WGS) entry which is preliminary data.</text>
</comment>
<gene>
    <name evidence="5" type="ORF">IEQ34_011643</name>
</gene>
<evidence type="ECO:0000259" key="4">
    <source>
        <dbReference type="PROSITE" id="PS50102"/>
    </source>
</evidence>
<dbReference type="SUPFAM" id="SSF54928">
    <property type="entry name" value="RNA-binding domain, RBD"/>
    <property type="match status" value="2"/>
</dbReference>
<accession>A0AAV7GSV2</accession>
<dbReference type="GO" id="GO:0005634">
    <property type="term" value="C:nucleus"/>
    <property type="evidence" value="ECO:0007669"/>
    <property type="project" value="TreeGrafter"/>
</dbReference>
<evidence type="ECO:0000256" key="2">
    <source>
        <dbReference type="PROSITE-ProRule" id="PRU00176"/>
    </source>
</evidence>
<dbReference type="Pfam" id="PF00076">
    <property type="entry name" value="RRM_1"/>
    <property type="match status" value="2"/>
</dbReference>
<feature type="domain" description="RRM" evidence="4">
    <location>
        <begin position="223"/>
        <end position="305"/>
    </location>
</feature>
<keyword evidence="6" id="KW-1185">Reference proteome</keyword>
<evidence type="ECO:0000256" key="3">
    <source>
        <dbReference type="SAM" id="MobiDB-lite"/>
    </source>
</evidence>
<dbReference type="GO" id="GO:0003723">
    <property type="term" value="F:RNA binding"/>
    <property type="evidence" value="ECO:0007669"/>
    <property type="project" value="UniProtKB-UniRule"/>
</dbReference>
<keyword evidence="1 2" id="KW-0694">RNA-binding</keyword>
<dbReference type="InterPro" id="IPR012677">
    <property type="entry name" value="Nucleotide-bd_a/b_plait_sf"/>
</dbReference>
<dbReference type="InterPro" id="IPR035979">
    <property type="entry name" value="RBD_domain_sf"/>
</dbReference>
<organism evidence="5 6">
    <name type="scientific">Dendrobium chrysotoxum</name>
    <name type="common">Orchid</name>
    <dbReference type="NCBI Taxonomy" id="161865"/>
    <lineage>
        <taxon>Eukaryota</taxon>
        <taxon>Viridiplantae</taxon>
        <taxon>Streptophyta</taxon>
        <taxon>Embryophyta</taxon>
        <taxon>Tracheophyta</taxon>
        <taxon>Spermatophyta</taxon>
        <taxon>Magnoliopsida</taxon>
        <taxon>Liliopsida</taxon>
        <taxon>Asparagales</taxon>
        <taxon>Orchidaceae</taxon>
        <taxon>Epidendroideae</taxon>
        <taxon>Malaxideae</taxon>
        <taxon>Dendrobiinae</taxon>
        <taxon>Dendrobium</taxon>
    </lineage>
</organism>
<dbReference type="InterPro" id="IPR050886">
    <property type="entry name" value="RNA-binding_reg"/>
</dbReference>
<name>A0AAV7GSV2_DENCH</name>
<dbReference type="SMART" id="SM00360">
    <property type="entry name" value="RRM"/>
    <property type="match status" value="2"/>
</dbReference>
<evidence type="ECO:0000313" key="5">
    <source>
        <dbReference type="EMBL" id="KAH0458829.1"/>
    </source>
</evidence>
<dbReference type="AlphaFoldDB" id="A0AAV7GSV2"/>
<dbReference type="Proteomes" id="UP000775213">
    <property type="component" value="Unassembled WGS sequence"/>
</dbReference>
<feature type="compositionally biased region" description="Basic and acidic residues" evidence="3">
    <location>
        <begin position="13"/>
        <end position="24"/>
    </location>
</feature>
<reference evidence="5 6" key="1">
    <citation type="journal article" date="2021" name="Hortic Res">
        <title>Chromosome-scale assembly of the Dendrobium chrysotoxum genome enhances the understanding of orchid evolution.</title>
        <authorList>
            <person name="Zhang Y."/>
            <person name="Zhang G.Q."/>
            <person name="Zhang D."/>
            <person name="Liu X.D."/>
            <person name="Xu X.Y."/>
            <person name="Sun W.H."/>
            <person name="Yu X."/>
            <person name="Zhu X."/>
            <person name="Wang Z.W."/>
            <person name="Zhao X."/>
            <person name="Zhong W.Y."/>
            <person name="Chen H."/>
            <person name="Yin W.L."/>
            <person name="Huang T."/>
            <person name="Niu S.C."/>
            <person name="Liu Z.J."/>
        </authorList>
    </citation>
    <scope>NUCLEOTIDE SEQUENCE [LARGE SCALE GENOMIC DNA]</scope>
    <source>
        <strain evidence="5">Lindl</strain>
    </source>
</reference>
<dbReference type="PANTHER" id="PTHR48024">
    <property type="entry name" value="GEO13361P1-RELATED"/>
    <property type="match status" value="1"/>
</dbReference>
<dbReference type="Gene3D" id="3.30.70.330">
    <property type="match status" value="2"/>
</dbReference>
<evidence type="ECO:0000256" key="1">
    <source>
        <dbReference type="ARBA" id="ARBA00022884"/>
    </source>
</evidence>
<dbReference type="InterPro" id="IPR000504">
    <property type="entry name" value="RRM_dom"/>
</dbReference>
<dbReference type="PROSITE" id="PS50102">
    <property type="entry name" value="RRM"/>
    <property type="match status" value="2"/>
</dbReference>